<keyword evidence="3" id="KW-1185">Reference proteome</keyword>
<protein>
    <submittedName>
        <fullName evidence="2">Uncharacterized protein</fullName>
    </submittedName>
</protein>
<feature type="compositionally biased region" description="Basic and acidic residues" evidence="1">
    <location>
        <begin position="31"/>
        <end position="43"/>
    </location>
</feature>
<dbReference type="STRING" id="910347.SAMN05421773_101492"/>
<evidence type="ECO:0000313" key="2">
    <source>
        <dbReference type="EMBL" id="SFB91269.1"/>
    </source>
</evidence>
<proteinExistence type="predicted"/>
<reference evidence="2 3" key="1">
    <citation type="submission" date="2016-10" db="EMBL/GenBank/DDBJ databases">
        <authorList>
            <person name="de Groot N.N."/>
        </authorList>
    </citation>
    <scope>NUCLEOTIDE SEQUENCE [LARGE SCALE GENOMIC DNA]</scope>
    <source>
        <strain evidence="2 3">CGMCC 4.5739</strain>
    </source>
</reference>
<dbReference type="Proteomes" id="UP000199207">
    <property type="component" value="Unassembled WGS sequence"/>
</dbReference>
<feature type="region of interest" description="Disordered" evidence="1">
    <location>
        <begin position="1"/>
        <end position="73"/>
    </location>
</feature>
<dbReference type="OrthoDB" id="3398488at2"/>
<gene>
    <name evidence="2" type="ORF">SAMN05421773_101492</name>
</gene>
<evidence type="ECO:0000256" key="1">
    <source>
        <dbReference type="SAM" id="MobiDB-lite"/>
    </source>
</evidence>
<name>A0A1I1EVR0_9ACTN</name>
<accession>A0A1I1EVR0</accession>
<evidence type="ECO:0000313" key="3">
    <source>
        <dbReference type="Proteomes" id="UP000199207"/>
    </source>
</evidence>
<dbReference type="AlphaFoldDB" id="A0A1I1EVR0"/>
<feature type="compositionally biased region" description="Acidic residues" evidence="1">
    <location>
        <begin position="1"/>
        <end position="19"/>
    </location>
</feature>
<organism evidence="2 3">
    <name type="scientific">Streptomyces aidingensis</name>
    <dbReference type="NCBI Taxonomy" id="910347"/>
    <lineage>
        <taxon>Bacteria</taxon>
        <taxon>Bacillati</taxon>
        <taxon>Actinomycetota</taxon>
        <taxon>Actinomycetes</taxon>
        <taxon>Kitasatosporales</taxon>
        <taxon>Streptomycetaceae</taxon>
        <taxon>Streptomyces</taxon>
    </lineage>
</organism>
<dbReference type="EMBL" id="FOLM01000001">
    <property type="protein sequence ID" value="SFB91269.1"/>
    <property type="molecule type" value="Genomic_DNA"/>
</dbReference>
<sequence length="73" mass="8049">MSMDPTEPEIIDELLEEEREAGPETPEADAAEQRAELRPREDEPLPAGGGEANPADLAEQARVVAEDEDDDYR</sequence>